<evidence type="ECO:0000256" key="1">
    <source>
        <dbReference type="SAM" id="MobiDB-lite"/>
    </source>
</evidence>
<accession>A0A7S3JN19</accession>
<evidence type="ECO:0000256" key="2">
    <source>
        <dbReference type="SAM" id="Phobius"/>
    </source>
</evidence>
<dbReference type="InterPro" id="IPR036871">
    <property type="entry name" value="PX_dom_sf"/>
</dbReference>
<evidence type="ECO:0000259" key="3">
    <source>
        <dbReference type="PROSITE" id="PS50195"/>
    </source>
</evidence>
<dbReference type="AlphaFoldDB" id="A0A7S3JN19"/>
<keyword evidence="2" id="KW-0472">Membrane</keyword>
<feature type="domain" description="PX" evidence="3">
    <location>
        <begin position="1"/>
        <end position="129"/>
    </location>
</feature>
<proteinExistence type="predicted"/>
<keyword evidence="2" id="KW-1133">Transmembrane helix</keyword>
<gene>
    <name evidence="4" type="ORF">ALAG00032_LOCUS342</name>
</gene>
<reference evidence="4" key="1">
    <citation type="submission" date="2021-01" db="EMBL/GenBank/DDBJ databases">
        <authorList>
            <person name="Corre E."/>
            <person name="Pelletier E."/>
            <person name="Niang G."/>
            <person name="Scheremetjew M."/>
            <person name="Finn R."/>
            <person name="Kale V."/>
            <person name="Holt S."/>
            <person name="Cochrane G."/>
            <person name="Meng A."/>
            <person name="Brown T."/>
            <person name="Cohen L."/>
        </authorList>
    </citation>
    <scope>NUCLEOTIDE SEQUENCE</scope>
    <source>
        <strain evidence="4">CCMP1510</strain>
    </source>
</reference>
<feature type="region of interest" description="Disordered" evidence="1">
    <location>
        <begin position="137"/>
        <end position="163"/>
    </location>
</feature>
<dbReference type="Gene3D" id="3.30.1520.10">
    <property type="entry name" value="Phox-like domain"/>
    <property type="match status" value="1"/>
</dbReference>
<organism evidence="4">
    <name type="scientific">Aureoumbra lagunensis</name>
    <dbReference type="NCBI Taxonomy" id="44058"/>
    <lineage>
        <taxon>Eukaryota</taxon>
        <taxon>Sar</taxon>
        <taxon>Stramenopiles</taxon>
        <taxon>Ochrophyta</taxon>
        <taxon>Pelagophyceae</taxon>
        <taxon>Pelagomonadales</taxon>
        <taxon>Aureoumbra</taxon>
    </lineage>
</organism>
<sequence>MKDAPSSYYLYPGTALYYELKIKHIESGKEWSVLRRFSEVRKFWEQIRPTCAAVGATLDPFPQHSAVLSGAGYTGNLYETNPKSEFATERIRLLSIILTQFNTKSDATGGSLLDLKMARSFFEIDKQCLDDVTPDTQASMNVEPSSNQSVQPITAQSTTGGGEKLTASVDNDWLSTLTRSTPATFFVVFVVVLATLYAFATEQHQ</sequence>
<dbReference type="SUPFAM" id="SSF64268">
    <property type="entry name" value="PX domain"/>
    <property type="match status" value="1"/>
</dbReference>
<dbReference type="EMBL" id="HBIJ01000430">
    <property type="protein sequence ID" value="CAE0359613.1"/>
    <property type="molecule type" value="Transcribed_RNA"/>
</dbReference>
<dbReference type="GO" id="GO:0035091">
    <property type="term" value="F:phosphatidylinositol binding"/>
    <property type="evidence" value="ECO:0007669"/>
    <property type="project" value="InterPro"/>
</dbReference>
<name>A0A7S3JN19_9STRA</name>
<dbReference type="PROSITE" id="PS50195">
    <property type="entry name" value="PX"/>
    <property type="match status" value="1"/>
</dbReference>
<keyword evidence="2" id="KW-0812">Transmembrane</keyword>
<dbReference type="InterPro" id="IPR001683">
    <property type="entry name" value="PX_dom"/>
</dbReference>
<feature type="compositionally biased region" description="Polar residues" evidence="1">
    <location>
        <begin position="137"/>
        <end position="158"/>
    </location>
</feature>
<protein>
    <recommendedName>
        <fullName evidence="3">PX domain-containing protein</fullName>
    </recommendedName>
</protein>
<evidence type="ECO:0000313" key="4">
    <source>
        <dbReference type="EMBL" id="CAE0359613.1"/>
    </source>
</evidence>
<feature type="transmembrane region" description="Helical" evidence="2">
    <location>
        <begin position="183"/>
        <end position="200"/>
    </location>
</feature>